<dbReference type="CDD" id="cd01834">
    <property type="entry name" value="SGNH_hydrolase_like_2"/>
    <property type="match status" value="1"/>
</dbReference>
<dbReference type="Pfam" id="PF13472">
    <property type="entry name" value="Lipase_GDSL_2"/>
    <property type="match status" value="1"/>
</dbReference>
<protein>
    <submittedName>
        <fullName evidence="2">Hydrolase</fullName>
    </submittedName>
</protein>
<sequence>MRFQSNERILLIGDSITDADRRQDPEEIGYGYTRLIRDYYTVTYPQKNLSFVNKGVGGNRVTDLAARWKEDVLTCNPDWLSVSIGINDVWRQLDNPQMEQVYPEDFEKVYYNLLKQVKAQTKAKIILMEPTIIEEKINSDGNRMLIPYVKVVHRLAETFDAVLVPTHEVFINFLQSGQGIELTTDGVHMTSVGNMLMAQTWIKTLS</sequence>
<dbReference type="EMBL" id="QOCW01000003">
    <property type="protein sequence ID" value="RBW70666.1"/>
    <property type="molecule type" value="Genomic_DNA"/>
</dbReference>
<dbReference type="RefSeq" id="WP_113804660.1">
    <property type="nucleotide sequence ID" value="NZ_QOCW01000003.1"/>
</dbReference>
<dbReference type="AlphaFoldDB" id="A0A366XYG9"/>
<dbReference type="InterPro" id="IPR036514">
    <property type="entry name" value="SGNH_hydro_sf"/>
</dbReference>
<dbReference type="PANTHER" id="PTHR30383">
    <property type="entry name" value="THIOESTERASE 1/PROTEASE 1/LYSOPHOSPHOLIPASE L1"/>
    <property type="match status" value="1"/>
</dbReference>
<evidence type="ECO:0000313" key="2">
    <source>
        <dbReference type="EMBL" id="RBW70666.1"/>
    </source>
</evidence>
<dbReference type="OrthoDB" id="9794725at2"/>
<dbReference type="InterPro" id="IPR051532">
    <property type="entry name" value="Ester_Hydrolysis_Enzymes"/>
</dbReference>
<dbReference type="Proteomes" id="UP000253314">
    <property type="component" value="Unassembled WGS sequence"/>
</dbReference>
<dbReference type="GO" id="GO:0004622">
    <property type="term" value="F:phosphatidylcholine lysophospholipase activity"/>
    <property type="evidence" value="ECO:0007669"/>
    <property type="project" value="TreeGrafter"/>
</dbReference>
<gene>
    <name evidence="2" type="ORF">DS031_04060</name>
</gene>
<feature type="domain" description="SGNH hydrolase-type esterase" evidence="1">
    <location>
        <begin position="11"/>
        <end position="194"/>
    </location>
</feature>
<dbReference type="InterPro" id="IPR013830">
    <property type="entry name" value="SGNH_hydro"/>
</dbReference>
<dbReference type="SUPFAM" id="SSF52266">
    <property type="entry name" value="SGNH hydrolase"/>
    <property type="match status" value="1"/>
</dbReference>
<name>A0A366XYG9_9BACI</name>
<dbReference type="Gene3D" id="3.40.50.1110">
    <property type="entry name" value="SGNH hydrolase"/>
    <property type="match status" value="1"/>
</dbReference>
<dbReference type="PANTHER" id="PTHR30383:SF5">
    <property type="entry name" value="SGNH HYDROLASE-TYPE ESTERASE DOMAIN-CONTAINING PROTEIN"/>
    <property type="match status" value="1"/>
</dbReference>
<organism evidence="2 3">
    <name type="scientific">Bacillus taeanensis</name>
    <dbReference type="NCBI Taxonomy" id="273032"/>
    <lineage>
        <taxon>Bacteria</taxon>
        <taxon>Bacillati</taxon>
        <taxon>Bacillota</taxon>
        <taxon>Bacilli</taxon>
        <taxon>Bacillales</taxon>
        <taxon>Bacillaceae</taxon>
        <taxon>Bacillus</taxon>
    </lineage>
</organism>
<keyword evidence="2" id="KW-0378">Hydrolase</keyword>
<keyword evidence="3" id="KW-1185">Reference proteome</keyword>
<comment type="caution">
    <text evidence="2">The sequence shown here is derived from an EMBL/GenBank/DDBJ whole genome shotgun (WGS) entry which is preliminary data.</text>
</comment>
<accession>A0A366XYG9</accession>
<proteinExistence type="predicted"/>
<evidence type="ECO:0000259" key="1">
    <source>
        <dbReference type="Pfam" id="PF13472"/>
    </source>
</evidence>
<evidence type="ECO:0000313" key="3">
    <source>
        <dbReference type="Proteomes" id="UP000253314"/>
    </source>
</evidence>
<reference evidence="2 3" key="1">
    <citation type="submission" date="2018-07" db="EMBL/GenBank/DDBJ databases">
        <title>Lottiidibacillus patelloidae gen. nov., sp. nov., isolated from the intestinal tract of a marine limpet and the reclassification of B. taeanensis BH030017T, B. algicola KMM 3737T and B. hwajinpoensis SW-72T as genus Lottiidibacillus.</title>
        <authorList>
            <person name="Liu R."/>
            <person name="Huang Z."/>
        </authorList>
    </citation>
    <scope>NUCLEOTIDE SEQUENCE [LARGE SCALE GENOMIC DNA]</scope>
    <source>
        <strain evidence="2 3">BH030017</strain>
    </source>
</reference>